<evidence type="ECO:0000259" key="1">
    <source>
        <dbReference type="PROSITE" id="PS51729"/>
    </source>
</evidence>
<dbReference type="AlphaFoldDB" id="A0A1G7XSC3"/>
<sequence length="99" mass="11710">MEKDFEVTKNEFQRQYETKIGGELLAVEFSEHDRKVFLTKLTIPEKFIDSETQNQFISKILDSFKDTRFKVMPTSPEIAKFFRKNRIKYKDLLPAGISI</sequence>
<dbReference type="EMBL" id="FNCW01000009">
    <property type="protein sequence ID" value="SDG87135.1"/>
    <property type="molecule type" value="Genomic_DNA"/>
</dbReference>
<protein>
    <recommendedName>
        <fullName evidence="1">N-acetyltransferase domain-containing protein</fullName>
    </recommendedName>
</protein>
<dbReference type="Gene3D" id="3.40.630.30">
    <property type="match status" value="1"/>
</dbReference>
<dbReference type="STRING" id="470826.SAMN04488027_109102"/>
<gene>
    <name evidence="2" type="ORF">SAMN04488027_109102</name>
</gene>
<accession>A0A1G7XSC3</accession>
<dbReference type="InterPro" id="IPR031165">
    <property type="entry name" value="GNAT_YJDJ"/>
</dbReference>
<dbReference type="PROSITE" id="PS51729">
    <property type="entry name" value="GNAT_YJDJ"/>
    <property type="match status" value="1"/>
</dbReference>
<proteinExistence type="predicted"/>
<name>A0A1G7XSC3_9FLAO</name>
<keyword evidence="3" id="KW-1185">Reference proteome</keyword>
<organism evidence="2 3">
    <name type="scientific">Psychroflexus sediminis</name>
    <dbReference type="NCBI Taxonomy" id="470826"/>
    <lineage>
        <taxon>Bacteria</taxon>
        <taxon>Pseudomonadati</taxon>
        <taxon>Bacteroidota</taxon>
        <taxon>Flavobacteriia</taxon>
        <taxon>Flavobacteriales</taxon>
        <taxon>Flavobacteriaceae</taxon>
        <taxon>Psychroflexus</taxon>
    </lineage>
</organism>
<feature type="domain" description="N-acetyltransferase" evidence="1">
    <location>
        <begin position="8"/>
        <end position="94"/>
    </location>
</feature>
<dbReference type="Proteomes" id="UP000199296">
    <property type="component" value="Unassembled WGS sequence"/>
</dbReference>
<dbReference type="RefSeq" id="WP_093368315.1">
    <property type="nucleotide sequence ID" value="NZ_FNCW01000009.1"/>
</dbReference>
<evidence type="ECO:0000313" key="3">
    <source>
        <dbReference type="Proteomes" id="UP000199296"/>
    </source>
</evidence>
<evidence type="ECO:0000313" key="2">
    <source>
        <dbReference type="EMBL" id="SDG87135.1"/>
    </source>
</evidence>
<reference evidence="2 3" key="1">
    <citation type="submission" date="2016-10" db="EMBL/GenBank/DDBJ databases">
        <authorList>
            <person name="de Groot N.N."/>
        </authorList>
    </citation>
    <scope>NUCLEOTIDE SEQUENCE [LARGE SCALE GENOMIC DNA]</scope>
    <source>
        <strain evidence="2 3">DSM 19803</strain>
    </source>
</reference>
<dbReference type="OrthoDB" id="1149100at2"/>